<evidence type="ECO:0000256" key="2">
    <source>
        <dbReference type="ARBA" id="ARBA00009430"/>
    </source>
</evidence>
<evidence type="ECO:0000256" key="1">
    <source>
        <dbReference type="ARBA" id="ARBA00004604"/>
    </source>
</evidence>
<dbReference type="STRING" id="905079.L1JNS9"/>
<sequence length="375" mass="42379">MQRNSASFKIKCTKQVGRKNLKIESERVSFRGAQDQDKKPYKYVVGMYDPEKDRLVIVDPGDDMAKVIALKKRVKGLKDNTIAVDFSKEQARDALVDGFGSKRVKAVHRKRKGQETEREEQDALDSVEKELRVKKEETDAAKKLAGLEVDADKANGPNELAPPCNLAAETVSDVYKRKDLLDGEEWESIVPGQFFAIAQDPESAKQLPAFIRRHINLADSYPDKKDKKRVAKLLSYVSFLVFFHNLPNRFRKSPEVLKKELGIPLALGVHFLKLFAESVGNSYTKPQTQRDRLLLHLAVACLLVTEFEMDFDDLAADLKLHPDKLSAYFREVGAKIKKGAKRGKNDPEESLKVFNYHASLTLPLVFPKRSRGPKG</sequence>
<evidence type="ECO:0000256" key="6">
    <source>
        <dbReference type="SAM" id="Coils"/>
    </source>
</evidence>
<dbReference type="KEGG" id="gtt:GUITHDRAFT_104331"/>
<dbReference type="PANTHER" id="PTHR14440">
    <property type="entry name" value="DNA-DIRECTED RNA POLYMERASE I SUBUNIT RPA49"/>
    <property type="match status" value="1"/>
</dbReference>
<accession>L1JNS9</accession>
<keyword evidence="6" id="KW-0175">Coiled coil</keyword>
<gene>
    <name evidence="7" type="ORF">GUITHDRAFT_104331</name>
</gene>
<dbReference type="EnsemblProtists" id="EKX49934">
    <property type="protein sequence ID" value="EKX49934"/>
    <property type="gene ID" value="GUITHDRAFT_104331"/>
</dbReference>
<dbReference type="AlphaFoldDB" id="L1JNS9"/>
<dbReference type="PaxDb" id="55529-EKX49934"/>
<dbReference type="OrthoDB" id="532500at2759"/>
<protein>
    <submittedName>
        <fullName evidence="7 8">Uncharacterized protein</fullName>
    </submittedName>
</protein>
<keyword evidence="5" id="KW-0539">Nucleus</keyword>
<name>L1JNS9_GUITC</name>
<dbReference type="GO" id="GO:0005730">
    <property type="term" value="C:nucleolus"/>
    <property type="evidence" value="ECO:0007669"/>
    <property type="project" value="UniProtKB-SubCell"/>
</dbReference>
<dbReference type="GO" id="GO:0003677">
    <property type="term" value="F:DNA binding"/>
    <property type="evidence" value="ECO:0007669"/>
    <property type="project" value="InterPro"/>
</dbReference>
<keyword evidence="9" id="KW-1185">Reference proteome</keyword>
<reference evidence="7 9" key="1">
    <citation type="journal article" date="2012" name="Nature">
        <title>Algal genomes reveal evolutionary mosaicism and the fate of nucleomorphs.</title>
        <authorList>
            <consortium name="DOE Joint Genome Institute"/>
            <person name="Curtis B.A."/>
            <person name="Tanifuji G."/>
            <person name="Burki F."/>
            <person name="Gruber A."/>
            <person name="Irimia M."/>
            <person name="Maruyama S."/>
            <person name="Arias M.C."/>
            <person name="Ball S.G."/>
            <person name="Gile G.H."/>
            <person name="Hirakawa Y."/>
            <person name="Hopkins J.F."/>
            <person name="Kuo A."/>
            <person name="Rensing S.A."/>
            <person name="Schmutz J."/>
            <person name="Symeonidi A."/>
            <person name="Elias M."/>
            <person name="Eveleigh R.J."/>
            <person name="Herman E.K."/>
            <person name="Klute M.J."/>
            <person name="Nakayama T."/>
            <person name="Obornik M."/>
            <person name="Reyes-Prieto A."/>
            <person name="Armbrust E.V."/>
            <person name="Aves S.J."/>
            <person name="Beiko R.G."/>
            <person name="Coutinho P."/>
            <person name="Dacks J.B."/>
            <person name="Durnford D.G."/>
            <person name="Fast N.M."/>
            <person name="Green B.R."/>
            <person name="Grisdale C.J."/>
            <person name="Hempel F."/>
            <person name="Henrissat B."/>
            <person name="Hoppner M.P."/>
            <person name="Ishida K."/>
            <person name="Kim E."/>
            <person name="Koreny L."/>
            <person name="Kroth P.G."/>
            <person name="Liu Y."/>
            <person name="Malik S.B."/>
            <person name="Maier U.G."/>
            <person name="McRose D."/>
            <person name="Mock T."/>
            <person name="Neilson J.A."/>
            <person name="Onodera N.T."/>
            <person name="Poole A.M."/>
            <person name="Pritham E.J."/>
            <person name="Richards T.A."/>
            <person name="Rocap G."/>
            <person name="Roy S.W."/>
            <person name="Sarai C."/>
            <person name="Schaack S."/>
            <person name="Shirato S."/>
            <person name="Slamovits C.H."/>
            <person name="Spencer D.F."/>
            <person name="Suzuki S."/>
            <person name="Worden A.Z."/>
            <person name="Zauner S."/>
            <person name="Barry K."/>
            <person name="Bell C."/>
            <person name="Bharti A.K."/>
            <person name="Crow J.A."/>
            <person name="Grimwood J."/>
            <person name="Kramer R."/>
            <person name="Lindquist E."/>
            <person name="Lucas S."/>
            <person name="Salamov A."/>
            <person name="McFadden G.I."/>
            <person name="Lane C.E."/>
            <person name="Keeling P.J."/>
            <person name="Gray M.W."/>
            <person name="Grigoriev I.V."/>
            <person name="Archibald J.M."/>
        </authorList>
    </citation>
    <scope>NUCLEOTIDE SEQUENCE</scope>
    <source>
        <strain evidence="7 9">CCMP2712</strain>
    </source>
</reference>
<evidence type="ECO:0000256" key="3">
    <source>
        <dbReference type="ARBA" id="ARBA00022478"/>
    </source>
</evidence>
<evidence type="ECO:0000313" key="8">
    <source>
        <dbReference type="EnsemblProtists" id="EKX49934"/>
    </source>
</evidence>
<organism evidence="7">
    <name type="scientific">Guillardia theta (strain CCMP2712)</name>
    <name type="common">Cryptophyte</name>
    <dbReference type="NCBI Taxonomy" id="905079"/>
    <lineage>
        <taxon>Eukaryota</taxon>
        <taxon>Cryptophyceae</taxon>
        <taxon>Pyrenomonadales</taxon>
        <taxon>Geminigeraceae</taxon>
        <taxon>Guillardia</taxon>
    </lineage>
</organism>
<dbReference type="GO" id="GO:0000428">
    <property type="term" value="C:DNA-directed RNA polymerase complex"/>
    <property type="evidence" value="ECO:0007669"/>
    <property type="project" value="UniProtKB-KW"/>
</dbReference>
<evidence type="ECO:0000256" key="4">
    <source>
        <dbReference type="ARBA" id="ARBA00023163"/>
    </source>
</evidence>
<reference evidence="9" key="2">
    <citation type="submission" date="2012-11" db="EMBL/GenBank/DDBJ databases">
        <authorList>
            <person name="Kuo A."/>
            <person name="Curtis B.A."/>
            <person name="Tanifuji G."/>
            <person name="Burki F."/>
            <person name="Gruber A."/>
            <person name="Irimia M."/>
            <person name="Maruyama S."/>
            <person name="Arias M.C."/>
            <person name="Ball S.G."/>
            <person name="Gile G.H."/>
            <person name="Hirakawa Y."/>
            <person name="Hopkins J.F."/>
            <person name="Rensing S.A."/>
            <person name="Schmutz J."/>
            <person name="Symeonidi A."/>
            <person name="Elias M."/>
            <person name="Eveleigh R.J."/>
            <person name="Herman E.K."/>
            <person name="Klute M.J."/>
            <person name="Nakayama T."/>
            <person name="Obornik M."/>
            <person name="Reyes-Prieto A."/>
            <person name="Armbrust E.V."/>
            <person name="Aves S.J."/>
            <person name="Beiko R.G."/>
            <person name="Coutinho P."/>
            <person name="Dacks J.B."/>
            <person name="Durnford D.G."/>
            <person name="Fast N.M."/>
            <person name="Green B.R."/>
            <person name="Grisdale C."/>
            <person name="Hempe F."/>
            <person name="Henrissat B."/>
            <person name="Hoppner M.P."/>
            <person name="Ishida K.-I."/>
            <person name="Kim E."/>
            <person name="Koreny L."/>
            <person name="Kroth P.G."/>
            <person name="Liu Y."/>
            <person name="Malik S.-B."/>
            <person name="Maier U.G."/>
            <person name="McRose D."/>
            <person name="Mock T."/>
            <person name="Neilson J.A."/>
            <person name="Onodera N.T."/>
            <person name="Poole A.M."/>
            <person name="Pritham E.J."/>
            <person name="Richards T.A."/>
            <person name="Rocap G."/>
            <person name="Roy S.W."/>
            <person name="Sarai C."/>
            <person name="Schaack S."/>
            <person name="Shirato S."/>
            <person name="Slamovits C.H."/>
            <person name="Spencer D.F."/>
            <person name="Suzuki S."/>
            <person name="Worden A.Z."/>
            <person name="Zauner S."/>
            <person name="Barry K."/>
            <person name="Bell C."/>
            <person name="Bharti A.K."/>
            <person name="Crow J.A."/>
            <person name="Grimwood J."/>
            <person name="Kramer R."/>
            <person name="Lindquist E."/>
            <person name="Lucas S."/>
            <person name="Salamov A."/>
            <person name="McFadden G.I."/>
            <person name="Lane C.E."/>
            <person name="Keeling P.J."/>
            <person name="Gray M.W."/>
            <person name="Grigoriev I.V."/>
            <person name="Archibald J.M."/>
        </authorList>
    </citation>
    <scope>NUCLEOTIDE SEQUENCE</scope>
    <source>
        <strain evidence="9">CCMP2712</strain>
    </source>
</reference>
<dbReference type="Pfam" id="PF06870">
    <property type="entry name" value="RNA_pol_I_A49"/>
    <property type="match status" value="1"/>
</dbReference>
<dbReference type="GO" id="GO:0006351">
    <property type="term" value="P:DNA-templated transcription"/>
    <property type="evidence" value="ECO:0007669"/>
    <property type="project" value="InterPro"/>
</dbReference>
<dbReference type="HOGENOM" id="CLU_738611_0_0_1"/>
<evidence type="ECO:0000313" key="7">
    <source>
        <dbReference type="EMBL" id="EKX49934.1"/>
    </source>
</evidence>
<comment type="subcellular location">
    <subcellularLocation>
        <location evidence="1">Nucleus</location>
        <location evidence="1">Nucleolus</location>
    </subcellularLocation>
</comment>
<keyword evidence="3" id="KW-0240">DNA-directed RNA polymerase</keyword>
<dbReference type="InterPro" id="IPR009668">
    <property type="entry name" value="RNA_pol-assoc_fac_A49-like"/>
</dbReference>
<comment type="similarity">
    <text evidence="2">Belongs to the eukaryotic RPA49/POLR1E RNA polymerase subunit family.</text>
</comment>
<dbReference type="RefSeq" id="XP_005836914.1">
    <property type="nucleotide sequence ID" value="XM_005836857.1"/>
</dbReference>
<dbReference type="OMA" id="DVYPFDE"/>
<reference evidence="8" key="3">
    <citation type="submission" date="2016-03" db="UniProtKB">
        <authorList>
            <consortium name="EnsemblProtists"/>
        </authorList>
    </citation>
    <scope>IDENTIFICATION</scope>
</reference>
<keyword evidence="4" id="KW-0804">Transcription</keyword>
<feature type="coiled-coil region" evidence="6">
    <location>
        <begin position="117"/>
        <end position="144"/>
    </location>
</feature>
<dbReference type="GeneID" id="17306617"/>
<dbReference type="EMBL" id="JH992980">
    <property type="protein sequence ID" value="EKX49934.1"/>
    <property type="molecule type" value="Genomic_DNA"/>
</dbReference>
<evidence type="ECO:0000313" key="9">
    <source>
        <dbReference type="Proteomes" id="UP000011087"/>
    </source>
</evidence>
<dbReference type="eggNOG" id="KOG4183">
    <property type="taxonomic scope" value="Eukaryota"/>
</dbReference>
<evidence type="ECO:0000256" key="5">
    <source>
        <dbReference type="ARBA" id="ARBA00023242"/>
    </source>
</evidence>
<dbReference type="Proteomes" id="UP000011087">
    <property type="component" value="Unassembled WGS sequence"/>
</dbReference>
<proteinExistence type="inferred from homology"/>